<organism evidence="1 2">
    <name type="scientific">Pogonomyrmex barbatus</name>
    <name type="common">red harvester ant</name>
    <dbReference type="NCBI Taxonomy" id="144034"/>
    <lineage>
        <taxon>Eukaryota</taxon>
        <taxon>Metazoa</taxon>
        <taxon>Ecdysozoa</taxon>
        <taxon>Arthropoda</taxon>
        <taxon>Hexapoda</taxon>
        <taxon>Insecta</taxon>
        <taxon>Pterygota</taxon>
        <taxon>Neoptera</taxon>
        <taxon>Endopterygota</taxon>
        <taxon>Hymenoptera</taxon>
        <taxon>Apocrita</taxon>
        <taxon>Aculeata</taxon>
        <taxon>Formicoidea</taxon>
        <taxon>Formicidae</taxon>
        <taxon>Myrmicinae</taxon>
        <taxon>Pogonomyrmex</taxon>
    </lineage>
</organism>
<dbReference type="GeneID" id="105432768"/>
<sequence length="166" mass="17912">MCSFSGDKASKEILRVKWLSLLPPNAQRFLKIFSAPNLDELAIDHLLEGSSNLYVSTSHSTGSSSPARHSQTGLFSVSLKQVSLTLAAKSFLALAARRLLLSSEIRCRGSAMHHALLIYGQSAVRTVKLSRLSASEAAVDSSNSNAIVLPSKKLRLHVHGQPTSNF</sequence>
<accession>A0A6I9WU25</accession>
<proteinExistence type="predicted"/>
<dbReference type="RefSeq" id="XP_011646016.1">
    <property type="nucleotide sequence ID" value="XM_011647714.2"/>
</dbReference>
<keyword evidence="1" id="KW-1185">Reference proteome</keyword>
<name>A0A6I9WU25_9HYME</name>
<gene>
    <name evidence="2" type="primary">LOC105432768</name>
</gene>
<dbReference type="KEGG" id="pbar:105432768"/>
<evidence type="ECO:0000313" key="2">
    <source>
        <dbReference type="RefSeq" id="XP_011646016.1"/>
    </source>
</evidence>
<dbReference type="Proteomes" id="UP000504615">
    <property type="component" value="Unplaced"/>
</dbReference>
<dbReference type="OrthoDB" id="7614790at2759"/>
<protein>
    <submittedName>
        <fullName evidence="2">Uncharacterized protein LOC105432768</fullName>
    </submittedName>
</protein>
<reference evidence="2" key="1">
    <citation type="submission" date="2025-08" db="UniProtKB">
        <authorList>
            <consortium name="RefSeq"/>
        </authorList>
    </citation>
    <scope>IDENTIFICATION</scope>
</reference>
<evidence type="ECO:0000313" key="1">
    <source>
        <dbReference type="Proteomes" id="UP000504615"/>
    </source>
</evidence>
<dbReference type="AlphaFoldDB" id="A0A6I9WU25"/>